<protein>
    <submittedName>
        <fullName evidence="2">Uncharacterized protein</fullName>
    </submittedName>
</protein>
<keyword evidence="1" id="KW-0812">Transmembrane</keyword>
<dbReference type="Proteomes" id="UP000786693">
    <property type="component" value="Unassembled WGS sequence"/>
</dbReference>
<dbReference type="EMBL" id="BPFH01000001">
    <property type="protein sequence ID" value="GIT94152.1"/>
    <property type="molecule type" value="Genomic_DNA"/>
</dbReference>
<dbReference type="RefSeq" id="WP_220747646.1">
    <property type="nucleotide sequence ID" value="NZ_BPFH01000001.1"/>
</dbReference>
<accession>A0ABQ4NJ74</accession>
<feature type="transmembrane region" description="Helical" evidence="1">
    <location>
        <begin position="12"/>
        <end position="33"/>
    </location>
</feature>
<proteinExistence type="predicted"/>
<evidence type="ECO:0000256" key="1">
    <source>
        <dbReference type="SAM" id="Phobius"/>
    </source>
</evidence>
<name>A0ABQ4NJ74_9RHOB</name>
<organism evidence="2 3">
    <name type="scientific">Jannaschia pagri</name>
    <dbReference type="NCBI Taxonomy" id="2829797"/>
    <lineage>
        <taxon>Bacteria</taxon>
        <taxon>Pseudomonadati</taxon>
        <taxon>Pseudomonadota</taxon>
        <taxon>Alphaproteobacteria</taxon>
        <taxon>Rhodobacterales</taxon>
        <taxon>Roseobacteraceae</taxon>
        <taxon>Jannaschia</taxon>
    </lineage>
</organism>
<gene>
    <name evidence="2" type="ORF">JANAI62_07750</name>
</gene>
<keyword evidence="3" id="KW-1185">Reference proteome</keyword>
<comment type="caution">
    <text evidence="2">The sequence shown here is derived from an EMBL/GenBank/DDBJ whole genome shotgun (WGS) entry which is preliminary data.</text>
</comment>
<keyword evidence="1" id="KW-1133">Transmembrane helix</keyword>
<keyword evidence="1" id="KW-0472">Membrane</keyword>
<evidence type="ECO:0000313" key="2">
    <source>
        <dbReference type="EMBL" id="GIT94152.1"/>
    </source>
</evidence>
<feature type="transmembrane region" description="Helical" evidence="1">
    <location>
        <begin position="53"/>
        <end position="76"/>
    </location>
</feature>
<sequence length="94" mass="10006">MRDFFIRGFEIILTVVLVMAAVGVAVLAIGVLMDPIEVAPDLPPLEGPLMAVVILLAGWLGLLAVGGALFLGLGIYHNTQRTADALELLITLRR</sequence>
<reference evidence="2 3" key="1">
    <citation type="submission" date="2021-05" db="EMBL/GenBank/DDBJ databases">
        <title>Bacteria Genome sequencing.</title>
        <authorList>
            <person name="Takabe Y."/>
            <person name="Nakajima Y."/>
            <person name="Suzuki S."/>
            <person name="Shiozaki T."/>
        </authorList>
    </citation>
    <scope>NUCLEOTIDE SEQUENCE [LARGE SCALE GENOMIC DNA]</scope>
    <source>
        <strain evidence="2 3">AI_62</strain>
    </source>
</reference>
<evidence type="ECO:0000313" key="3">
    <source>
        <dbReference type="Proteomes" id="UP000786693"/>
    </source>
</evidence>